<feature type="region of interest" description="Disordered" evidence="1">
    <location>
        <begin position="1"/>
        <end position="34"/>
    </location>
</feature>
<organism evidence="2 3">
    <name type="scientific">Linum trigynum</name>
    <dbReference type="NCBI Taxonomy" id="586398"/>
    <lineage>
        <taxon>Eukaryota</taxon>
        <taxon>Viridiplantae</taxon>
        <taxon>Streptophyta</taxon>
        <taxon>Embryophyta</taxon>
        <taxon>Tracheophyta</taxon>
        <taxon>Spermatophyta</taxon>
        <taxon>Magnoliopsida</taxon>
        <taxon>eudicotyledons</taxon>
        <taxon>Gunneridae</taxon>
        <taxon>Pentapetalae</taxon>
        <taxon>rosids</taxon>
        <taxon>fabids</taxon>
        <taxon>Malpighiales</taxon>
        <taxon>Linaceae</taxon>
        <taxon>Linum</taxon>
    </lineage>
</organism>
<evidence type="ECO:0000256" key="1">
    <source>
        <dbReference type="SAM" id="MobiDB-lite"/>
    </source>
</evidence>
<dbReference type="EMBL" id="OZ034818">
    <property type="protein sequence ID" value="CAL1389470.1"/>
    <property type="molecule type" value="Genomic_DNA"/>
</dbReference>
<gene>
    <name evidence="2" type="ORF">LTRI10_LOCUS30324</name>
</gene>
<reference evidence="2 3" key="1">
    <citation type="submission" date="2024-04" db="EMBL/GenBank/DDBJ databases">
        <authorList>
            <person name="Fracassetti M."/>
        </authorList>
    </citation>
    <scope>NUCLEOTIDE SEQUENCE [LARGE SCALE GENOMIC DNA]</scope>
</reference>
<protein>
    <submittedName>
        <fullName evidence="2">Uncharacterized protein</fullName>
    </submittedName>
</protein>
<dbReference type="Proteomes" id="UP001497516">
    <property type="component" value="Chromosome 5"/>
</dbReference>
<proteinExistence type="predicted"/>
<accession>A0AAV2EVJ3</accession>
<evidence type="ECO:0000313" key="2">
    <source>
        <dbReference type="EMBL" id="CAL1389470.1"/>
    </source>
</evidence>
<dbReference type="AlphaFoldDB" id="A0AAV2EVJ3"/>
<evidence type="ECO:0000313" key="3">
    <source>
        <dbReference type="Proteomes" id="UP001497516"/>
    </source>
</evidence>
<sequence>MSTQLDHGGADPSSTSTPPPTPTLSSPPHRLNSNPAVQCRLHHRHCHQRRRRWNREVLYPVAPAGHRAREGQEPMGHKPKRRRRAFLMLPPL</sequence>
<keyword evidence="3" id="KW-1185">Reference proteome</keyword>
<name>A0AAV2EVJ3_9ROSI</name>